<dbReference type="SUPFAM" id="SSF48452">
    <property type="entry name" value="TPR-like"/>
    <property type="match status" value="1"/>
</dbReference>
<organism evidence="1">
    <name type="scientific">Timema genevievae</name>
    <name type="common">Walking stick</name>
    <dbReference type="NCBI Taxonomy" id="629358"/>
    <lineage>
        <taxon>Eukaryota</taxon>
        <taxon>Metazoa</taxon>
        <taxon>Ecdysozoa</taxon>
        <taxon>Arthropoda</taxon>
        <taxon>Hexapoda</taxon>
        <taxon>Insecta</taxon>
        <taxon>Pterygota</taxon>
        <taxon>Neoptera</taxon>
        <taxon>Polyneoptera</taxon>
        <taxon>Phasmatodea</taxon>
        <taxon>Timematodea</taxon>
        <taxon>Timematoidea</taxon>
        <taxon>Timematidae</taxon>
        <taxon>Timema</taxon>
    </lineage>
</organism>
<reference evidence="1" key="1">
    <citation type="submission" date="2020-11" db="EMBL/GenBank/DDBJ databases">
        <authorList>
            <person name="Tran Van P."/>
        </authorList>
    </citation>
    <scope>NUCLEOTIDE SEQUENCE</scope>
</reference>
<dbReference type="InterPro" id="IPR011990">
    <property type="entry name" value="TPR-like_helical_dom_sf"/>
</dbReference>
<protein>
    <recommendedName>
        <fullName evidence="2">Tetratricopeptide repeat protein 39B</fullName>
    </recommendedName>
</protein>
<name>A0A7R9JS58_TIMGE</name>
<dbReference type="InterPro" id="IPR019412">
    <property type="entry name" value="IML2/TPR_39"/>
</dbReference>
<gene>
    <name evidence="1" type="ORF">TGEB3V08_LOCUS1493</name>
</gene>
<dbReference type="PANTHER" id="PTHR31859">
    <property type="entry name" value="TETRATRICOPEPTIDE REPEAT PROTEIN 39 FAMILY MEMBER"/>
    <property type="match status" value="1"/>
</dbReference>
<dbReference type="PANTHER" id="PTHR31859:SF9">
    <property type="entry name" value="TETRATRICOPEPTIDE REPEAT PROTEIN 39B"/>
    <property type="match status" value="1"/>
</dbReference>
<dbReference type="EMBL" id="OE839454">
    <property type="protein sequence ID" value="CAD7587280.1"/>
    <property type="molecule type" value="Genomic_DNA"/>
</dbReference>
<dbReference type="Gene3D" id="1.25.40.10">
    <property type="entry name" value="Tetratricopeptide repeat domain"/>
    <property type="match status" value="1"/>
</dbReference>
<evidence type="ECO:0008006" key="2">
    <source>
        <dbReference type="Google" id="ProtNLM"/>
    </source>
</evidence>
<sequence>MMVHENIDYKNVSRASKIELTENILLPSQDITKAGEAFMCVVYGGKRTDTFNELQYKMYVKNIAKRRIYTEFKLESLPPNSDAARQHTFCVYLQAAVRQPAPHVVPASRHPVGTWLMFGLGQVGLKELETGYKLNRSIRQILCVMTLLSYHLIVVHILSHMEGNLEFCDEILRSQLQMYPDGVWFLFFKGRLEFMKGNIEDSINWYVRSWKSQDMWPQFHHLCFWELMWTNSVKCEWREASTYASRLLEESRWSRTIYSYQRAAFLSMLEKTEYDADNRGLVLLLKGVSLRHMHSPLQAEECLKTVISLEKKLKEDNYLVPYALVELAFIYKEQGNVSKASQILEEAKKNYTGYSLESRLHFKIHSFQAELDEEKKLVSGEAISSI</sequence>
<proteinExistence type="predicted"/>
<dbReference type="Pfam" id="PF10300">
    <property type="entry name" value="Iml2-TPR_39"/>
    <property type="match status" value="1"/>
</dbReference>
<accession>A0A7R9JS58</accession>
<evidence type="ECO:0000313" key="1">
    <source>
        <dbReference type="EMBL" id="CAD7587280.1"/>
    </source>
</evidence>
<dbReference type="AlphaFoldDB" id="A0A7R9JS58"/>